<dbReference type="Pfam" id="PF00067">
    <property type="entry name" value="p450"/>
    <property type="match status" value="1"/>
</dbReference>
<dbReference type="PANTHER" id="PTHR24305">
    <property type="entry name" value="CYTOCHROME P450"/>
    <property type="match status" value="1"/>
</dbReference>
<dbReference type="InterPro" id="IPR050121">
    <property type="entry name" value="Cytochrome_P450_monoxygenase"/>
</dbReference>
<evidence type="ECO:0008006" key="10">
    <source>
        <dbReference type="Google" id="ProtNLM"/>
    </source>
</evidence>
<comment type="cofactor">
    <cofactor evidence="1 5">
        <name>heme</name>
        <dbReference type="ChEBI" id="CHEBI:30413"/>
    </cofactor>
</comment>
<keyword evidence="5 6" id="KW-0349">Heme</keyword>
<dbReference type="InterPro" id="IPR001128">
    <property type="entry name" value="Cyt_P450"/>
</dbReference>
<evidence type="ECO:0000256" key="3">
    <source>
        <dbReference type="ARBA" id="ARBA00023002"/>
    </source>
</evidence>
<keyword evidence="9" id="KW-1185">Reference proteome</keyword>
<feature type="transmembrane region" description="Helical" evidence="7">
    <location>
        <begin position="16"/>
        <end position="40"/>
    </location>
</feature>
<dbReference type="OrthoDB" id="3945418at2759"/>
<dbReference type="PROSITE" id="PS00086">
    <property type="entry name" value="CYTOCHROME_P450"/>
    <property type="match status" value="1"/>
</dbReference>
<dbReference type="InterPro" id="IPR017972">
    <property type="entry name" value="Cyt_P450_CS"/>
</dbReference>
<keyword evidence="7" id="KW-1133">Transmembrane helix</keyword>
<evidence type="ECO:0000256" key="1">
    <source>
        <dbReference type="ARBA" id="ARBA00001971"/>
    </source>
</evidence>
<dbReference type="Proteomes" id="UP000223968">
    <property type="component" value="Unassembled WGS sequence"/>
</dbReference>
<evidence type="ECO:0000313" key="9">
    <source>
        <dbReference type="Proteomes" id="UP000223968"/>
    </source>
</evidence>
<keyword evidence="6" id="KW-0503">Monooxygenase</keyword>
<dbReference type="STRING" id="1447875.A0A2B7WKC1"/>
<organism evidence="8 9">
    <name type="scientific">Helicocarpus griseus UAMH5409</name>
    <dbReference type="NCBI Taxonomy" id="1447875"/>
    <lineage>
        <taxon>Eukaryota</taxon>
        <taxon>Fungi</taxon>
        <taxon>Dikarya</taxon>
        <taxon>Ascomycota</taxon>
        <taxon>Pezizomycotina</taxon>
        <taxon>Eurotiomycetes</taxon>
        <taxon>Eurotiomycetidae</taxon>
        <taxon>Onygenales</taxon>
        <taxon>Ajellomycetaceae</taxon>
        <taxon>Helicocarpus</taxon>
    </lineage>
</organism>
<dbReference type="PRINTS" id="PR00463">
    <property type="entry name" value="EP450I"/>
</dbReference>
<accession>A0A2B7WKC1</accession>
<keyword evidence="7" id="KW-0472">Membrane</keyword>
<keyword evidence="4 5" id="KW-0408">Iron</keyword>
<comment type="similarity">
    <text evidence="6">Belongs to the cytochrome P450 family.</text>
</comment>
<comment type="caution">
    <text evidence="8">The sequence shown here is derived from an EMBL/GenBank/DDBJ whole genome shotgun (WGS) entry which is preliminary data.</text>
</comment>
<dbReference type="PANTHER" id="PTHR24305:SF152">
    <property type="entry name" value="P450, PUTATIVE (EUROFUNG)-RELATED"/>
    <property type="match status" value="1"/>
</dbReference>
<evidence type="ECO:0000256" key="7">
    <source>
        <dbReference type="SAM" id="Phobius"/>
    </source>
</evidence>
<dbReference type="InterPro" id="IPR036396">
    <property type="entry name" value="Cyt_P450_sf"/>
</dbReference>
<evidence type="ECO:0000313" key="8">
    <source>
        <dbReference type="EMBL" id="PGG96980.1"/>
    </source>
</evidence>
<dbReference type="InterPro" id="IPR002401">
    <property type="entry name" value="Cyt_P450_E_grp-I"/>
</dbReference>
<protein>
    <recommendedName>
        <fullName evidence="10">Cytochrome P450</fullName>
    </recommendedName>
</protein>
<name>A0A2B7WKC1_9EURO</name>
<keyword evidence="3 6" id="KW-0560">Oxidoreductase</keyword>
<gene>
    <name evidence="8" type="ORF">AJ79_09387</name>
</gene>
<dbReference type="Gene3D" id="1.10.630.10">
    <property type="entry name" value="Cytochrome P450"/>
    <property type="match status" value="1"/>
</dbReference>
<dbReference type="SUPFAM" id="SSF48264">
    <property type="entry name" value="Cytochrome P450"/>
    <property type="match status" value="1"/>
</dbReference>
<dbReference type="GO" id="GO:0016705">
    <property type="term" value="F:oxidoreductase activity, acting on paired donors, with incorporation or reduction of molecular oxygen"/>
    <property type="evidence" value="ECO:0007669"/>
    <property type="project" value="InterPro"/>
</dbReference>
<sequence length="516" mass="58207">MAILSALSADISNAPLAVLITYLVPAALIWYATVVVYRLYFHPLSHIPGPLAARATHLYCFYHNVIRGGKFYLKVEQMHKKYGPVVRITPSEVHLSDPGNYDKINFVGTPYVKDPAFYHRFGNDHSSFSTISNEEHRIKRAALGTFFSQKRVLELEDIVQAKAQKLEDRMRSELDTSGRINLHHGFRAISVDVITDYAFDDCYDFLSQGDFGRPFFNMIRGTGTAIWFFQQFPFVQPIALAAPFWLVKIMSAPIARVMTLNRSCSNHISKVKKAVDAGEEMQPSRRTIFHQLLKPGFIKGYTVPTVEQLTDEAIGLVAAASDTTGNAMTIATYNTVINPEIYKRVNAELKEAFPDANAKLDLTTLEKLPYLNAVIKEGLRLSYGVVGRLPRIVPPSGAGFNGYTIPGGATVGMSSWMMHRNKDIFPEPDKFDPSRWLDPTTSKSMEKYLVFFGKGTRQCVGMPLAYSELRVTLGRIFRHFDNLTTERKSLEDLMYDDYFSPFHAEGKNKFIFSVKT</sequence>
<evidence type="ECO:0000256" key="6">
    <source>
        <dbReference type="RuleBase" id="RU000461"/>
    </source>
</evidence>
<evidence type="ECO:0000256" key="2">
    <source>
        <dbReference type="ARBA" id="ARBA00022723"/>
    </source>
</evidence>
<dbReference type="GO" id="GO:0020037">
    <property type="term" value="F:heme binding"/>
    <property type="evidence" value="ECO:0007669"/>
    <property type="project" value="InterPro"/>
</dbReference>
<feature type="binding site" description="axial binding residue" evidence="5">
    <location>
        <position position="459"/>
    </location>
    <ligand>
        <name>heme</name>
        <dbReference type="ChEBI" id="CHEBI:30413"/>
    </ligand>
    <ligandPart>
        <name>Fe</name>
        <dbReference type="ChEBI" id="CHEBI:18248"/>
    </ligandPart>
</feature>
<dbReference type="EMBL" id="PDNB01000261">
    <property type="protein sequence ID" value="PGG96980.1"/>
    <property type="molecule type" value="Genomic_DNA"/>
</dbReference>
<evidence type="ECO:0000256" key="4">
    <source>
        <dbReference type="ARBA" id="ARBA00023004"/>
    </source>
</evidence>
<proteinExistence type="inferred from homology"/>
<dbReference type="GO" id="GO:0005506">
    <property type="term" value="F:iron ion binding"/>
    <property type="evidence" value="ECO:0007669"/>
    <property type="project" value="InterPro"/>
</dbReference>
<keyword evidence="2 5" id="KW-0479">Metal-binding</keyword>
<evidence type="ECO:0000256" key="5">
    <source>
        <dbReference type="PIRSR" id="PIRSR602401-1"/>
    </source>
</evidence>
<dbReference type="AlphaFoldDB" id="A0A2B7WKC1"/>
<dbReference type="GO" id="GO:0004497">
    <property type="term" value="F:monooxygenase activity"/>
    <property type="evidence" value="ECO:0007669"/>
    <property type="project" value="UniProtKB-KW"/>
</dbReference>
<keyword evidence="7" id="KW-0812">Transmembrane</keyword>
<reference evidence="8 9" key="1">
    <citation type="submission" date="2017-10" db="EMBL/GenBank/DDBJ databases">
        <title>Comparative genomics in systemic dimorphic fungi from Ajellomycetaceae.</title>
        <authorList>
            <person name="Munoz J.F."/>
            <person name="Mcewen J.G."/>
            <person name="Clay O.K."/>
            <person name="Cuomo C.A."/>
        </authorList>
    </citation>
    <scope>NUCLEOTIDE SEQUENCE [LARGE SCALE GENOMIC DNA]</scope>
    <source>
        <strain evidence="8 9">UAMH5409</strain>
    </source>
</reference>
<dbReference type="CDD" id="cd11062">
    <property type="entry name" value="CYP58-like"/>
    <property type="match status" value="1"/>
</dbReference>